<evidence type="ECO:0000313" key="1">
    <source>
        <dbReference type="EMBL" id="CAK1224910.1"/>
    </source>
</evidence>
<dbReference type="RefSeq" id="WP_338345774.1">
    <property type="nucleotide sequence ID" value="NZ_CAUZLR010000001.1"/>
</dbReference>
<protein>
    <submittedName>
        <fullName evidence="1">Uncharacterized protein</fullName>
    </submittedName>
</protein>
<name>A0ABM9MLL7_9LACO</name>
<evidence type="ECO:0000313" key="2">
    <source>
        <dbReference type="Proteomes" id="UP001314261"/>
    </source>
</evidence>
<dbReference type="EMBL" id="CAUZLR010000001">
    <property type="protein sequence ID" value="CAK1224910.1"/>
    <property type="molecule type" value="Genomic_DNA"/>
</dbReference>
<dbReference type="Proteomes" id="UP001314261">
    <property type="component" value="Unassembled WGS sequence"/>
</dbReference>
<accession>A0ABM9MLL7</accession>
<proteinExistence type="predicted"/>
<sequence>MTDYIYLTREQKLMAEQAVSLDDLHMKLFRQGHNPEIEPELFNKMKKAYQFRSLIRVKLQEGEY</sequence>
<organism evidence="1 2">
    <name type="scientific">Fructobacillus fructosus</name>
    <dbReference type="NCBI Taxonomy" id="1631"/>
    <lineage>
        <taxon>Bacteria</taxon>
        <taxon>Bacillati</taxon>
        <taxon>Bacillota</taxon>
        <taxon>Bacilli</taxon>
        <taxon>Lactobacillales</taxon>
        <taxon>Lactobacillaceae</taxon>
        <taxon>Fructobacillus</taxon>
    </lineage>
</organism>
<comment type="caution">
    <text evidence="1">The sequence shown here is derived from an EMBL/GenBank/DDBJ whole genome shotgun (WGS) entry which is preliminary data.</text>
</comment>
<keyword evidence="2" id="KW-1185">Reference proteome</keyword>
<reference evidence="1 2" key="1">
    <citation type="submission" date="2023-10" db="EMBL/GenBank/DDBJ databases">
        <authorList>
            <person name="Botero Cardona J."/>
        </authorList>
    </citation>
    <scope>NUCLEOTIDE SEQUENCE [LARGE SCALE GENOMIC DNA]</scope>
    <source>
        <strain evidence="1 2">R-54839</strain>
    </source>
</reference>
<gene>
    <name evidence="1" type="ORF">R54839_PPFHFPJH_00145</name>
</gene>